<keyword evidence="1" id="KW-0456">Lyase</keyword>
<proteinExistence type="predicted"/>
<dbReference type="Pfam" id="PF00378">
    <property type="entry name" value="ECH_1"/>
    <property type="match status" value="1"/>
</dbReference>
<dbReference type="InterPro" id="IPR014748">
    <property type="entry name" value="Enoyl-CoA_hydra_C"/>
</dbReference>
<protein>
    <submittedName>
        <fullName evidence="2">Enoyl-CoA hydratase/isomerase family protein</fullName>
    </submittedName>
</protein>
<dbReference type="PANTHER" id="PTHR11941">
    <property type="entry name" value="ENOYL-COA HYDRATASE-RELATED"/>
    <property type="match status" value="1"/>
</dbReference>
<dbReference type="InterPro" id="IPR001753">
    <property type="entry name" value="Enoyl-CoA_hydra/iso"/>
</dbReference>
<dbReference type="CDD" id="cd06558">
    <property type="entry name" value="crotonase-like"/>
    <property type="match status" value="1"/>
</dbReference>
<dbReference type="AlphaFoldDB" id="A0A7C5Q8P8"/>
<evidence type="ECO:0000256" key="1">
    <source>
        <dbReference type="ARBA" id="ARBA00023239"/>
    </source>
</evidence>
<dbReference type="EMBL" id="DRWN01000009">
    <property type="protein sequence ID" value="HHK67630.1"/>
    <property type="molecule type" value="Genomic_DNA"/>
</dbReference>
<dbReference type="PANTHER" id="PTHR11941:SF54">
    <property type="entry name" value="ENOYL-COA HYDRATASE, MITOCHONDRIAL"/>
    <property type="match status" value="1"/>
</dbReference>
<reference evidence="2" key="1">
    <citation type="journal article" date="2020" name="mSystems">
        <title>Genome- and Community-Level Interaction Insights into Carbon Utilization and Element Cycling Functions of Hydrothermarchaeota in Hydrothermal Sediment.</title>
        <authorList>
            <person name="Zhou Z."/>
            <person name="Liu Y."/>
            <person name="Xu W."/>
            <person name="Pan J."/>
            <person name="Luo Z.H."/>
            <person name="Li M."/>
        </authorList>
    </citation>
    <scope>NUCLEOTIDE SEQUENCE [LARGE SCALE GENOMIC DNA]</scope>
    <source>
        <strain evidence="2">SpSt-1056</strain>
    </source>
</reference>
<name>A0A7C5Q8P8_CALS0</name>
<organism evidence="2">
    <name type="scientific">Caldiarchaeum subterraneum</name>
    <dbReference type="NCBI Taxonomy" id="311458"/>
    <lineage>
        <taxon>Archaea</taxon>
        <taxon>Nitrososphaerota</taxon>
        <taxon>Candidatus Caldarchaeales</taxon>
        <taxon>Candidatus Caldarchaeaceae</taxon>
        <taxon>Candidatus Caldarchaeum</taxon>
    </lineage>
</organism>
<dbReference type="GO" id="GO:0016829">
    <property type="term" value="F:lyase activity"/>
    <property type="evidence" value="ECO:0007669"/>
    <property type="project" value="UniProtKB-KW"/>
</dbReference>
<keyword evidence="2" id="KW-0413">Isomerase</keyword>
<gene>
    <name evidence="2" type="ORF">ENM11_00540</name>
</gene>
<accession>A0A7C5Q8P8</accession>
<dbReference type="GO" id="GO:0016853">
    <property type="term" value="F:isomerase activity"/>
    <property type="evidence" value="ECO:0007669"/>
    <property type="project" value="UniProtKB-KW"/>
</dbReference>
<comment type="caution">
    <text evidence="2">The sequence shown here is derived from an EMBL/GenBank/DDBJ whole genome shotgun (WGS) entry which is preliminary data.</text>
</comment>
<dbReference type="Gene3D" id="1.10.12.10">
    <property type="entry name" value="Lyase 2-enoyl-coa Hydratase, Chain A, domain 2"/>
    <property type="match status" value="1"/>
</dbReference>
<sequence length="267" mass="30109">MHVSEYRNLIYEKRADEKVAIITFNRPEARNAMSVAMLKEFNDALHRAAEDPEVWSIIVTGAGDKAFCSGGDAKEFLANVEAGKISEIERFNRFNLDVWRFMEKMRKPIIAAVNGFCNVEVIQAVDLVVASQNAKFGLPEVTIGVSPGAGITVRIPRFLSKYWAKYLLFTGDWISAEEAYRLGFVNKVVPHEKLMEEALALARRINKNAPLAVGATKACVNLGGEMPVDEGMEYQLKESISMFYTEDLKEGIRARFYEKREPQFKGR</sequence>
<dbReference type="GO" id="GO:0006635">
    <property type="term" value="P:fatty acid beta-oxidation"/>
    <property type="evidence" value="ECO:0007669"/>
    <property type="project" value="TreeGrafter"/>
</dbReference>
<dbReference type="SUPFAM" id="SSF52096">
    <property type="entry name" value="ClpP/crotonase"/>
    <property type="match status" value="1"/>
</dbReference>
<dbReference type="Gene3D" id="3.90.226.10">
    <property type="entry name" value="2-enoyl-CoA Hydratase, Chain A, domain 1"/>
    <property type="match status" value="1"/>
</dbReference>
<evidence type="ECO:0000313" key="2">
    <source>
        <dbReference type="EMBL" id="HHK67630.1"/>
    </source>
</evidence>
<dbReference type="InterPro" id="IPR029045">
    <property type="entry name" value="ClpP/crotonase-like_dom_sf"/>
</dbReference>